<evidence type="ECO:0000313" key="2">
    <source>
        <dbReference type="Proteomes" id="UP001310594"/>
    </source>
</evidence>
<organism evidence="1 2">
    <name type="scientific">Elasticomyces elasticus</name>
    <dbReference type="NCBI Taxonomy" id="574655"/>
    <lineage>
        <taxon>Eukaryota</taxon>
        <taxon>Fungi</taxon>
        <taxon>Dikarya</taxon>
        <taxon>Ascomycota</taxon>
        <taxon>Pezizomycotina</taxon>
        <taxon>Dothideomycetes</taxon>
        <taxon>Dothideomycetidae</taxon>
        <taxon>Mycosphaerellales</taxon>
        <taxon>Teratosphaeriaceae</taxon>
        <taxon>Elasticomyces</taxon>
    </lineage>
</organism>
<dbReference type="Proteomes" id="UP001310594">
    <property type="component" value="Unassembled WGS sequence"/>
</dbReference>
<evidence type="ECO:0000313" key="1">
    <source>
        <dbReference type="EMBL" id="KAK5694193.1"/>
    </source>
</evidence>
<comment type="caution">
    <text evidence="1">The sequence shown here is derived from an EMBL/GenBank/DDBJ whole genome shotgun (WGS) entry which is preliminary data.</text>
</comment>
<dbReference type="AlphaFoldDB" id="A0AAN7W1Q3"/>
<proteinExistence type="predicted"/>
<reference evidence="1" key="1">
    <citation type="submission" date="2023-08" db="EMBL/GenBank/DDBJ databases">
        <title>Black Yeasts Isolated from many extreme environments.</title>
        <authorList>
            <person name="Coleine C."/>
            <person name="Stajich J.E."/>
            <person name="Selbmann L."/>
        </authorList>
    </citation>
    <scope>NUCLEOTIDE SEQUENCE</scope>
    <source>
        <strain evidence="1">CCFEE 5810</strain>
    </source>
</reference>
<gene>
    <name evidence="1" type="ORF">LTR97_009814</name>
</gene>
<name>A0AAN7W1Q3_9PEZI</name>
<protein>
    <submittedName>
        <fullName evidence="1">Uncharacterized protein</fullName>
    </submittedName>
</protein>
<accession>A0AAN7W1Q3</accession>
<sequence length="193" mass="22298">MKISYFPNTDKWTEEKEWEILSIPDWGDEDNREWPVVTTAGPGLTLGEMWDAAHELLYEQTEHMYGVGLIVTFTGIVQLRYDDPALAGVGDQNAYYEDQYMAWSRYSRAIARKESLLNNKRARAYRRTMRAEMRDCKAPLLEELQAACTAIRSAEQIWREEDARDAEAAGQRKLVVDPETGFWCDKTEGDSSW</sequence>
<dbReference type="EMBL" id="JAVRQU010000016">
    <property type="protein sequence ID" value="KAK5694193.1"/>
    <property type="molecule type" value="Genomic_DNA"/>
</dbReference>